<sequence>MLRLVLALCLLCLSSFAMAGDGQPNTYRVAIDNKAWRAHVVADVWQESDVLSMFNIMSADGLPNGQADLVENMRVTDASGAPVALKSLGSGDFEVQGKRRLHLDYTVKLEHDTHPWPAGMEEVSYRTDEGLMVTGAALFFADGDVAFADPIRVTFDLPKGWRANTPWTEVDARTFDVASRRELTSNALFLGTADASTFEAGGVQLTLVLGKRYLPAKPRFERLLRTQLQSYFDLFGGAPRSKRYLIVINEDASGDGGAFASSFSQFIQGDADARNEVIWGYVMAHELLHFWNGLTIVPTDWHEEWFKEGATDYLTIATLAKNGLIDAPLLFKRLENVPRRALIARHAQGLSMTVREAGKDKQPNRQLVYGGGSLAALALDVELRKRSADRVGLPDLLREMRRQFGQAGQTYDLDDIVRIAGELTDSDFRPFLAQAVESTGDFDIRPAFSALGLRMDSFVEEMYVSREPGAGQAERMRFDAIFVPEGPQGTK</sequence>
<evidence type="ECO:0000259" key="2">
    <source>
        <dbReference type="Pfam" id="PF01433"/>
    </source>
</evidence>
<dbReference type="InterPro" id="IPR040756">
    <property type="entry name" value="Peptidase_M61_N"/>
</dbReference>
<gene>
    <name evidence="4" type="ORF">GN331_09340</name>
</gene>
<protein>
    <recommendedName>
        <fullName evidence="6">Peptidase M61 catalytic domain-containing protein</fullName>
    </recommendedName>
</protein>
<evidence type="ECO:0000256" key="1">
    <source>
        <dbReference type="SAM" id="SignalP"/>
    </source>
</evidence>
<comment type="caution">
    <text evidence="4">The sequence shown here is derived from an EMBL/GenBank/DDBJ whole genome shotgun (WGS) entry which is preliminary data.</text>
</comment>
<dbReference type="GO" id="GO:0008270">
    <property type="term" value="F:zinc ion binding"/>
    <property type="evidence" value="ECO:0007669"/>
    <property type="project" value="InterPro"/>
</dbReference>
<feature type="domain" description="Peptidase M61 N-terminal" evidence="3">
    <location>
        <begin position="62"/>
        <end position="183"/>
    </location>
</feature>
<feature type="chain" id="PRO_5028871182" description="Peptidase M61 catalytic domain-containing protein" evidence="1">
    <location>
        <begin position="20"/>
        <end position="491"/>
    </location>
</feature>
<dbReference type="EMBL" id="WOXT01000002">
    <property type="protein sequence ID" value="MUV14408.1"/>
    <property type="molecule type" value="Genomic_DNA"/>
</dbReference>
<evidence type="ECO:0000313" key="4">
    <source>
        <dbReference type="EMBL" id="MUV14408.1"/>
    </source>
</evidence>
<dbReference type="RefSeq" id="WP_156641699.1">
    <property type="nucleotide sequence ID" value="NZ_WOXT01000002.1"/>
</dbReference>
<dbReference type="AlphaFoldDB" id="A0A7C9M1K8"/>
<dbReference type="InterPro" id="IPR014782">
    <property type="entry name" value="Peptidase_M1_dom"/>
</dbReference>
<dbReference type="Proteomes" id="UP000479692">
    <property type="component" value="Unassembled WGS sequence"/>
</dbReference>
<feature type="domain" description="Peptidase M1 membrane alanine aminopeptidase" evidence="2">
    <location>
        <begin position="281"/>
        <end position="320"/>
    </location>
</feature>
<dbReference type="Gene3D" id="1.10.390.10">
    <property type="entry name" value="Neutral Protease Domain 2"/>
    <property type="match status" value="1"/>
</dbReference>
<reference evidence="4 5" key="1">
    <citation type="submission" date="2019-12" db="EMBL/GenBank/DDBJ databases">
        <authorList>
            <person name="Xu J."/>
        </authorList>
    </citation>
    <scope>NUCLEOTIDE SEQUENCE [LARGE SCALE GENOMIC DNA]</scope>
    <source>
        <strain evidence="4 5">HX-5-24</strain>
    </source>
</reference>
<keyword evidence="1" id="KW-0732">Signal</keyword>
<dbReference type="Pfam" id="PF01433">
    <property type="entry name" value="Peptidase_M1"/>
    <property type="match status" value="1"/>
</dbReference>
<dbReference type="Pfam" id="PF17899">
    <property type="entry name" value="Peptidase_M61_N"/>
    <property type="match status" value="1"/>
</dbReference>
<evidence type="ECO:0000313" key="5">
    <source>
        <dbReference type="Proteomes" id="UP000479692"/>
    </source>
</evidence>
<name>A0A7C9M1K8_9GAMM</name>
<accession>A0A7C9M1K8</accession>
<evidence type="ECO:0008006" key="6">
    <source>
        <dbReference type="Google" id="ProtNLM"/>
    </source>
</evidence>
<dbReference type="SUPFAM" id="SSF55486">
    <property type="entry name" value="Metalloproteases ('zincins'), catalytic domain"/>
    <property type="match status" value="1"/>
</dbReference>
<feature type="signal peptide" evidence="1">
    <location>
        <begin position="1"/>
        <end position="19"/>
    </location>
</feature>
<dbReference type="GO" id="GO:0008237">
    <property type="term" value="F:metallopeptidase activity"/>
    <property type="evidence" value="ECO:0007669"/>
    <property type="project" value="InterPro"/>
</dbReference>
<organism evidence="4 5">
    <name type="scientific">Noviluteimonas gilva</name>
    <dbReference type="NCBI Taxonomy" id="2682097"/>
    <lineage>
        <taxon>Bacteria</taxon>
        <taxon>Pseudomonadati</taxon>
        <taxon>Pseudomonadota</taxon>
        <taxon>Gammaproteobacteria</taxon>
        <taxon>Lysobacterales</taxon>
        <taxon>Lysobacteraceae</taxon>
        <taxon>Noviluteimonas</taxon>
    </lineage>
</organism>
<dbReference type="InterPro" id="IPR027268">
    <property type="entry name" value="Peptidase_M4/M1_CTD_sf"/>
</dbReference>
<keyword evidence="5" id="KW-1185">Reference proteome</keyword>
<evidence type="ECO:0000259" key="3">
    <source>
        <dbReference type="Pfam" id="PF17899"/>
    </source>
</evidence>
<proteinExistence type="predicted"/>